<dbReference type="RefSeq" id="WP_149098425.1">
    <property type="nucleotide sequence ID" value="NZ_BMMG01000003.1"/>
</dbReference>
<gene>
    <name evidence="4" type="ORF">ACD591_03775</name>
    <name evidence="3" type="ORF">FOE74_09845</name>
</gene>
<dbReference type="InterPro" id="IPR053710">
    <property type="entry name" value="Arylamine_NAT_domain_sf"/>
</dbReference>
<dbReference type="PANTHER" id="PTHR11786">
    <property type="entry name" value="N-HYDROXYARYLAMINE O-ACETYLTRANSFERASE"/>
    <property type="match status" value="1"/>
</dbReference>
<dbReference type="Gene3D" id="3.30.2140.20">
    <property type="match status" value="1"/>
</dbReference>
<dbReference type="EMBL" id="VKKZ01000020">
    <property type="protein sequence ID" value="KAA6434482.1"/>
    <property type="molecule type" value="Genomic_DNA"/>
</dbReference>
<sequence length="249" mass="29010">MNNQRYLNRINYKEQVAVNKKVLFGLQAAHLLNVPFENLDIHYHKPITLEAASIFEKMVDKKRGGFCYELNGLFYQLLKNIGFDVQMISARVYTKNGTYGEEYDHLALLAKVEGNTYLVDVGFGKFSFQPLEVTPHVVLPDPYGLFTFDIYQNDYWRINTLENNTLMPQYIFKNTKREFSEFKGMCQFHQTSQESPFTQKKVVSMATTSGRITLNDTQLKITEGDTETKLEFEEALFLSKLKEYFHIEV</sequence>
<dbReference type="AlphaFoldDB" id="A0A5M8QJH3"/>
<reference evidence="3 5" key="1">
    <citation type="submission" date="2019-07" db="EMBL/GenBank/DDBJ databases">
        <authorList>
            <person name="Qu J.-H."/>
        </authorList>
    </citation>
    <scope>NUCLEOTIDE SEQUENCE [LARGE SCALE GENOMIC DNA]</scope>
    <source>
        <strain evidence="3 5">MDT1-10-3</strain>
    </source>
</reference>
<name>A0A5M8QJH3_9BACT</name>
<dbReference type="InterPro" id="IPR001447">
    <property type="entry name" value="Arylamine_N-AcTrfase"/>
</dbReference>
<reference evidence="4 6" key="3">
    <citation type="submission" date="2024-08" db="EMBL/GenBank/DDBJ databases">
        <authorList>
            <person name="Wei W."/>
        </authorList>
    </citation>
    <scope>NUCLEOTIDE SEQUENCE [LARGE SCALE GENOMIC DNA]</scope>
    <source>
        <strain evidence="4 6">XU2</strain>
    </source>
</reference>
<dbReference type="EMBL" id="JBGOGF010000002">
    <property type="protein sequence ID" value="MFA1770397.1"/>
    <property type="molecule type" value="Genomic_DNA"/>
</dbReference>
<dbReference type="PANTHER" id="PTHR11786:SF0">
    <property type="entry name" value="ARYLAMINE N-ACETYLTRANSFERASE 4-RELATED"/>
    <property type="match status" value="1"/>
</dbReference>
<dbReference type="InterPro" id="IPR038765">
    <property type="entry name" value="Papain-like_cys_pep_sf"/>
</dbReference>
<organism evidence="3 5">
    <name type="scientific">Rufibacter glacialis</name>
    <dbReference type="NCBI Taxonomy" id="1259555"/>
    <lineage>
        <taxon>Bacteria</taxon>
        <taxon>Pseudomonadati</taxon>
        <taxon>Bacteroidota</taxon>
        <taxon>Cytophagia</taxon>
        <taxon>Cytophagales</taxon>
        <taxon>Hymenobacteraceae</taxon>
        <taxon>Rufibacter</taxon>
    </lineage>
</organism>
<comment type="caution">
    <text evidence="3">The sequence shown here is derived from an EMBL/GenBank/DDBJ whole genome shotgun (WGS) entry which is preliminary data.</text>
</comment>
<evidence type="ECO:0000313" key="5">
    <source>
        <dbReference type="Proteomes" id="UP000323866"/>
    </source>
</evidence>
<dbReference type="Pfam" id="PF00797">
    <property type="entry name" value="Acetyltransf_2"/>
    <property type="match status" value="1"/>
</dbReference>
<dbReference type="Proteomes" id="UP001570846">
    <property type="component" value="Unassembled WGS sequence"/>
</dbReference>
<protein>
    <submittedName>
        <fullName evidence="3">Arylamine N-acetyltransferase</fullName>
    </submittedName>
</protein>
<evidence type="ECO:0000256" key="1">
    <source>
        <dbReference type="ARBA" id="ARBA00006547"/>
    </source>
</evidence>
<reference evidence="3 5" key="2">
    <citation type="submission" date="2019-09" db="EMBL/GenBank/DDBJ databases">
        <title>A bacterium isolated from glacier soil.</title>
        <authorList>
            <person name="Liu Q."/>
        </authorList>
    </citation>
    <scope>NUCLEOTIDE SEQUENCE [LARGE SCALE GENOMIC DNA]</scope>
    <source>
        <strain evidence="3 5">MDT1-10-3</strain>
    </source>
</reference>
<dbReference type="GO" id="GO:0016407">
    <property type="term" value="F:acetyltransferase activity"/>
    <property type="evidence" value="ECO:0007669"/>
    <property type="project" value="InterPro"/>
</dbReference>
<dbReference type="Proteomes" id="UP000323866">
    <property type="component" value="Unassembled WGS sequence"/>
</dbReference>
<proteinExistence type="inferred from homology"/>
<evidence type="ECO:0000313" key="4">
    <source>
        <dbReference type="EMBL" id="MFA1770397.1"/>
    </source>
</evidence>
<dbReference type="OrthoDB" id="7181050at2"/>
<keyword evidence="6" id="KW-1185">Reference proteome</keyword>
<evidence type="ECO:0000313" key="6">
    <source>
        <dbReference type="Proteomes" id="UP001570846"/>
    </source>
</evidence>
<evidence type="ECO:0000313" key="3">
    <source>
        <dbReference type="EMBL" id="KAA6434482.1"/>
    </source>
</evidence>
<dbReference type="PRINTS" id="PR01543">
    <property type="entry name" value="ANATRNSFRASE"/>
</dbReference>
<comment type="similarity">
    <text evidence="1 2">Belongs to the arylamine N-acetyltransferase family.</text>
</comment>
<accession>A0A5M8QJH3</accession>
<keyword evidence="3" id="KW-0808">Transferase</keyword>
<evidence type="ECO:0000256" key="2">
    <source>
        <dbReference type="RuleBase" id="RU003452"/>
    </source>
</evidence>
<dbReference type="SUPFAM" id="SSF54001">
    <property type="entry name" value="Cysteine proteinases"/>
    <property type="match status" value="1"/>
</dbReference>